<sequence>MHENTAENSVILCRSCDLAVRKRALPTGVRALCPRCSTALYDTPYCSVNGMLALCITALVFYFPANFFPVLEIHFLGSIRTTTVFQGAFAVFDQGYWVVGLAVLAAAVIGPGLLILSILSQILIVKWGLGSPFWRRSLKQLLKLQGLLSQLTMLEIYVISFLVSSFQLSDFSDIYFGMGTFCFTMLFLVTLFLQREYDIEHMWSLLMQERH</sequence>
<feature type="transmembrane region" description="Helical" evidence="1">
    <location>
        <begin position="174"/>
        <end position="193"/>
    </location>
</feature>
<organism evidence="2 3">
    <name type="scientific">Shewanella bicestrii</name>
    <dbReference type="NCBI Taxonomy" id="2018305"/>
    <lineage>
        <taxon>Bacteria</taxon>
        <taxon>Pseudomonadati</taxon>
        <taxon>Pseudomonadota</taxon>
        <taxon>Gammaproteobacteria</taxon>
        <taxon>Alteromonadales</taxon>
        <taxon>Shewanellaceae</taxon>
        <taxon>Shewanella</taxon>
    </lineage>
</organism>
<proteinExistence type="predicted"/>
<keyword evidence="1" id="KW-0812">Transmembrane</keyword>
<feature type="transmembrane region" description="Helical" evidence="1">
    <location>
        <begin position="96"/>
        <end position="125"/>
    </location>
</feature>
<keyword evidence="3" id="KW-1185">Reference proteome</keyword>
<dbReference type="Pfam" id="PF04403">
    <property type="entry name" value="PqiA"/>
    <property type="match status" value="1"/>
</dbReference>
<evidence type="ECO:0000256" key="1">
    <source>
        <dbReference type="SAM" id="Phobius"/>
    </source>
</evidence>
<dbReference type="InterPro" id="IPR007498">
    <property type="entry name" value="PqiA-like"/>
</dbReference>
<name>A0A220UNQ9_9GAMM</name>
<protein>
    <submittedName>
        <fullName evidence="2">Paraquat-inducible protein A</fullName>
    </submittedName>
</protein>
<feature type="transmembrane region" description="Helical" evidence="1">
    <location>
        <begin position="146"/>
        <end position="168"/>
    </location>
</feature>
<dbReference type="AlphaFoldDB" id="A0A220UNQ9"/>
<dbReference type="KEGG" id="sbj:CF168_11850"/>
<reference evidence="2 3" key="1">
    <citation type="submission" date="2017-07" db="EMBL/GenBank/DDBJ databases">
        <title>Phenotypical and genomic characterization of a clinical isolate of Shewanella bicestrii sp. nov. producing an extended-spectrum beta-lactamase and a new oxacillinase variant.</title>
        <authorList>
            <person name="Jousset A.B."/>
            <person name="Bonnin R.A."/>
            <person name="Girlich D."/>
            <person name="Dabos L."/>
            <person name="Potron A."/>
            <person name="Dortet L."/>
            <person name="Glaser P."/>
            <person name="Naas T."/>
        </authorList>
    </citation>
    <scope>NUCLEOTIDE SEQUENCE [LARGE SCALE GENOMIC DNA]</scope>
    <source>
        <strain evidence="2 3">JAB-1</strain>
    </source>
</reference>
<accession>A0A220UNQ9</accession>
<keyword evidence="1" id="KW-0472">Membrane</keyword>
<evidence type="ECO:0000313" key="2">
    <source>
        <dbReference type="EMBL" id="ASK69502.1"/>
    </source>
</evidence>
<dbReference type="EMBL" id="CP022358">
    <property type="protein sequence ID" value="ASK69502.1"/>
    <property type="molecule type" value="Genomic_DNA"/>
</dbReference>
<evidence type="ECO:0000313" key="3">
    <source>
        <dbReference type="Proteomes" id="UP000198367"/>
    </source>
</evidence>
<dbReference type="Proteomes" id="UP000198367">
    <property type="component" value="Chromosome"/>
</dbReference>
<dbReference type="RefSeq" id="WP_086903596.1">
    <property type="nucleotide sequence ID" value="NZ_CP022358.1"/>
</dbReference>
<keyword evidence="1" id="KW-1133">Transmembrane helix</keyword>
<feature type="transmembrane region" description="Helical" evidence="1">
    <location>
        <begin position="51"/>
        <end position="76"/>
    </location>
</feature>
<gene>
    <name evidence="2" type="ORF">CF168_11850</name>
</gene>